<accession>A0AAE3R3Z3</accession>
<protein>
    <submittedName>
        <fullName evidence="1">Uncharacterized protein</fullName>
    </submittedName>
</protein>
<proteinExistence type="predicted"/>
<reference evidence="1" key="1">
    <citation type="submission" date="2023-05" db="EMBL/GenBank/DDBJ databases">
        <authorList>
            <person name="Zhang X."/>
        </authorList>
    </citation>
    <scope>NUCLEOTIDE SEQUENCE</scope>
    <source>
        <strain evidence="1">BD1B2-1</strain>
    </source>
</reference>
<keyword evidence="2" id="KW-1185">Reference proteome</keyword>
<evidence type="ECO:0000313" key="2">
    <source>
        <dbReference type="Proteomes" id="UP001232063"/>
    </source>
</evidence>
<dbReference type="EMBL" id="JASJOU010000008">
    <property type="protein sequence ID" value="MDJ1503441.1"/>
    <property type="molecule type" value="Genomic_DNA"/>
</dbReference>
<organism evidence="1 2">
    <name type="scientific">Xanthocytophaga agilis</name>
    <dbReference type="NCBI Taxonomy" id="3048010"/>
    <lineage>
        <taxon>Bacteria</taxon>
        <taxon>Pseudomonadati</taxon>
        <taxon>Bacteroidota</taxon>
        <taxon>Cytophagia</taxon>
        <taxon>Cytophagales</taxon>
        <taxon>Rhodocytophagaceae</taxon>
        <taxon>Xanthocytophaga</taxon>
    </lineage>
</organism>
<dbReference type="AlphaFoldDB" id="A0AAE3R3Z3"/>
<sequence>MLHPEQAYDWDEEEEMEVPRDLTPVKISELLPLLEKLIQLLRQETGLSLNWMRLFQRCIVCKRLQIK</sequence>
<gene>
    <name evidence="1" type="ORF">QNI22_22420</name>
</gene>
<name>A0AAE3R3Z3_9BACT</name>
<comment type="caution">
    <text evidence="1">The sequence shown here is derived from an EMBL/GenBank/DDBJ whole genome shotgun (WGS) entry which is preliminary data.</text>
</comment>
<evidence type="ECO:0000313" key="1">
    <source>
        <dbReference type="EMBL" id="MDJ1503441.1"/>
    </source>
</evidence>
<dbReference type="Proteomes" id="UP001232063">
    <property type="component" value="Unassembled WGS sequence"/>
</dbReference>